<organism evidence="3">
    <name type="scientific">Tetraselmis sp. GSL018</name>
    <dbReference type="NCBI Taxonomy" id="582737"/>
    <lineage>
        <taxon>Eukaryota</taxon>
        <taxon>Viridiplantae</taxon>
        <taxon>Chlorophyta</taxon>
        <taxon>core chlorophytes</taxon>
        <taxon>Chlorodendrophyceae</taxon>
        <taxon>Chlorodendrales</taxon>
        <taxon>Chlorodendraceae</taxon>
        <taxon>Tetraselmis</taxon>
    </lineage>
</organism>
<dbReference type="GO" id="GO:0005634">
    <property type="term" value="C:nucleus"/>
    <property type="evidence" value="ECO:0007669"/>
    <property type="project" value="TreeGrafter"/>
</dbReference>
<reference evidence="3" key="1">
    <citation type="submission" date="2014-05" db="EMBL/GenBank/DDBJ databases">
        <title>The transcriptome of the halophilic microalga Tetraselmis sp. GSL018 isolated from the Great Salt Lake, Utah.</title>
        <authorList>
            <person name="Jinkerson R.E."/>
            <person name="D'Adamo S."/>
            <person name="Posewitz M.C."/>
        </authorList>
    </citation>
    <scope>NUCLEOTIDE SEQUENCE</scope>
    <source>
        <strain evidence="3">GSL018</strain>
    </source>
</reference>
<gene>
    <name evidence="3" type="ORF">TSPGSL018_14398</name>
</gene>
<dbReference type="EMBL" id="GBEZ01006666">
    <property type="protein sequence ID" value="JAC78745.1"/>
    <property type="molecule type" value="Transcribed_RNA"/>
</dbReference>
<evidence type="ECO:0000259" key="2">
    <source>
        <dbReference type="PROSITE" id="PS51190"/>
    </source>
</evidence>
<name>A0A061S780_9CHLO</name>
<evidence type="ECO:0000256" key="1">
    <source>
        <dbReference type="SAM" id="MobiDB-lite"/>
    </source>
</evidence>
<dbReference type="SMART" id="SM01343">
    <property type="entry name" value="FATC"/>
    <property type="match status" value="1"/>
</dbReference>
<feature type="domain" description="FATC" evidence="2">
    <location>
        <begin position="344"/>
        <end position="376"/>
    </location>
</feature>
<feature type="compositionally biased region" description="Basic and acidic residues" evidence="1">
    <location>
        <begin position="85"/>
        <end position="107"/>
    </location>
</feature>
<proteinExistence type="predicted"/>
<dbReference type="GO" id="GO:0004674">
    <property type="term" value="F:protein serine/threonine kinase activity"/>
    <property type="evidence" value="ECO:0007669"/>
    <property type="project" value="TreeGrafter"/>
</dbReference>
<dbReference type="PANTHER" id="PTHR11139:SF124">
    <property type="entry name" value="NON-SPECIFIC SERINE_THREONINE PROTEIN KINASE"/>
    <property type="match status" value="1"/>
</dbReference>
<feature type="region of interest" description="Disordered" evidence="1">
    <location>
        <begin position="82"/>
        <end position="107"/>
    </location>
</feature>
<dbReference type="InterPro" id="IPR003152">
    <property type="entry name" value="FATC_dom"/>
</dbReference>
<dbReference type="PANTHER" id="PTHR11139">
    <property type="entry name" value="ATAXIA TELANGIECTASIA MUTATED ATM -RELATED"/>
    <property type="match status" value="1"/>
</dbReference>
<accession>A0A061S780</accession>
<feature type="region of interest" description="Disordered" evidence="1">
    <location>
        <begin position="295"/>
        <end position="317"/>
    </location>
</feature>
<protein>
    <recommendedName>
        <fullName evidence="2">FATC domain-containing protein</fullName>
    </recommendedName>
</protein>
<evidence type="ECO:0000313" key="3">
    <source>
        <dbReference type="EMBL" id="JAC78745.1"/>
    </source>
</evidence>
<dbReference type="AlphaFoldDB" id="A0A061S780"/>
<dbReference type="InterPro" id="IPR050517">
    <property type="entry name" value="DDR_Repair_Kinase"/>
</dbReference>
<dbReference type="PROSITE" id="PS51190">
    <property type="entry name" value="FATC"/>
    <property type="match status" value="1"/>
</dbReference>
<dbReference type="Pfam" id="PF02260">
    <property type="entry name" value="FATC"/>
    <property type="match status" value="1"/>
</dbReference>
<sequence>MSPPPSHRRLECILRKWWERSRSGSIASSKESVGALLGICKAVIAFEDSRDGDAWHPNGASSTAYSDSVQRAASVRRSVQAAEKQAADAEETIRRSRETLASHRSKQEMVNMRSMEAVSRYEALAPDLIECIAALADELPAAAEAAAAAAPVVADVASALAEASGLLEGTSGAQDFLSVAASAAASWKAHNSAAGRLSAALRRLSDAADSARGLFDPDSAGPGQELSLRARAARLLEALRPCAEELTLMMPQVEGLAVAFVERSSPADIKELAAAASAAAAAIRLETEHLRHNEAQEAPTARDAVRPPQAQGASSVWAQGSEAAEAIACFTAKLEGREAPDSPTALDVHEHVDRLLEQACSAERLSRMYEGWAAWI</sequence>